<dbReference type="GO" id="GO:0031992">
    <property type="term" value="F:energy transducer activity"/>
    <property type="evidence" value="ECO:0007669"/>
    <property type="project" value="TreeGrafter"/>
</dbReference>
<keyword evidence="13" id="KW-1185">Reference proteome</keyword>
<comment type="caution">
    <text evidence="12">The sequence shown here is derived from an EMBL/GenBank/DDBJ whole genome shotgun (WGS) entry which is preliminary data.</text>
</comment>
<dbReference type="PANTHER" id="PTHR33446">
    <property type="entry name" value="PROTEIN TONB-RELATED"/>
    <property type="match status" value="1"/>
</dbReference>
<dbReference type="Pfam" id="PF03544">
    <property type="entry name" value="TonB_C"/>
    <property type="match status" value="1"/>
</dbReference>
<reference evidence="13" key="1">
    <citation type="submission" date="2016-04" db="EMBL/GenBank/DDBJ databases">
        <authorList>
            <person name="Chen L."/>
            <person name="Zhuang W."/>
            <person name="Wang G."/>
        </authorList>
    </citation>
    <scope>NUCLEOTIDE SEQUENCE [LARGE SCALE GENOMIC DNA]</scope>
    <source>
        <strain evidence="13">17621</strain>
    </source>
</reference>
<dbReference type="GO" id="GO:0055085">
    <property type="term" value="P:transmembrane transport"/>
    <property type="evidence" value="ECO:0007669"/>
    <property type="project" value="InterPro"/>
</dbReference>
<evidence type="ECO:0000259" key="11">
    <source>
        <dbReference type="PROSITE" id="PS52015"/>
    </source>
</evidence>
<dbReference type="AlphaFoldDB" id="A0A1V9EYE0"/>
<dbReference type="OrthoDB" id="1039448at2"/>
<dbReference type="RefSeq" id="WP_081199817.1">
    <property type="nucleotide sequence ID" value="NZ_FOCZ01000001.1"/>
</dbReference>
<evidence type="ECO:0000256" key="3">
    <source>
        <dbReference type="ARBA" id="ARBA00022448"/>
    </source>
</evidence>
<keyword evidence="5" id="KW-0997">Cell inner membrane</keyword>
<evidence type="ECO:0000256" key="8">
    <source>
        <dbReference type="ARBA" id="ARBA00022989"/>
    </source>
</evidence>
<evidence type="ECO:0000256" key="9">
    <source>
        <dbReference type="ARBA" id="ARBA00023136"/>
    </source>
</evidence>
<dbReference type="NCBIfam" id="TIGR01352">
    <property type="entry name" value="tonB_Cterm"/>
    <property type="match status" value="1"/>
</dbReference>
<comment type="subcellular location">
    <subcellularLocation>
        <location evidence="1">Cell inner membrane</location>
        <topology evidence="1">Single-pass membrane protein</topology>
        <orientation evidence="1">Periplasmic side</orientation>
    </subcellularLocation>
</comment>
<keyword evidence="3" id="KW-0813">Transport</keyword>
<keyword evidence="8 10" id="KW-1133">Transmembrane helix</keyword>
<proteinExistence type="inferred from homology"/>
<keyword evidence="4" id="KW-1003">Cell membrane</keyword>
<dbReference type="InterPro" id="IPR051045">
    <property type="entry name" value="TonB-dependent_transducer"/>
</dbReference>
<dbReference type="STRING" id="354355.SAMN05660816_00010"/>
<evidence type="ECO:0000256" key="7">
    <source>
        <dbReference type="ARBA" id="ARBA00022927"/>
    </source>
</evidence>
<feature type="transmembrane region" description="Helical" evidence="10">
    <location>
        <begin position="36"/>
        <end position="57"/>
    </location>
</feature>
<dbReference type="EMBL" id="LVXG01000012">
    <property type="protein sequence ID" value="OQP51099.1"/>
    <property type="molecule type" value="Genomic_DNA"/>
</dbReference>
<feature type="domain" description="TonB C-terminal" evidence="11">
    <location>
        <begin position="185"/>
        <end position="276"/>
    </location>
</feature>
<gene>
    <name evidence="12" type="ORF">A4H97_04610</name>
</gene>
<evidence type="ECO:0000256" key="1">
    <source>
        <dbReference type="ARBA" id="ARBA00004383"/>
    </source>
</evidence>
<evidence type="ECO:0000313" key="12">
    <source>
        <dbReference type="EMBL" id="OQP51099.1"/>
    </source>
</evidence>
<dbReference type="GO" id="GO:0098797">
    <property type="term" value="C:plasma membrane protein complex"/>
    <property type="evidence" value="ECO:0007669"/>
    <property type="project" value="TreeGrafter"/>
</dbReference>
<dbReference type="SUPFAM" id="SSF74653">
    <property type="entry name" value="TolA/TonB C-terminal domain"/>
    <property type="match status" value="1"/>
</dbReference>
<dbReference type="PROSITE" id="PS52015">
    <property type="entry name" value="TONB_CTD"/>
    <property type="match status" value="1"/>
</dbReference>
<name>A0A1V9EYE0_9BACT</name>
<evidence type="ECO:0000256" key="6">
    <source>
        <dbReference type="ARBA" id="ARBA00022692"/>
    </source>
</evidence>
<dbReference type="InterPro" id="IPR006260">
    <property type="entry name" value="TonB/TolA_C"/>
</dbReference>
<evidence type="ECO:0000256" key="10">
    <source>
        <dbReference type="SAM" id="Phobius"/>
    </source>
</evidence>
<dbReference type="Proteomes" id="UP000192610">
    <property type="component" value="Unassembled WGS sequence"/>
</dbReference>
<dbReference type="Gene3D" id="3.30.1150.10">
    <property type="match status" value="1"/>
</dbReference>
<sequence>MESSTILTADVLDILFDGRNKDYGAYDLRRTYGKRLTVSITVMLSATCMCFIGFAFAGKKEATDPTFITKDVVLESVKTPEKPVELPPPPMKPPAAPAPVKMIRSTTPVLVSDDKIPESEVPPVEAQENVKIGNMNVLNGADDDGTVTGPIGDGVAKGVIEKPQKADEEDDGIRLKVEIESEYPGGVAAWQRFLKKNLNYPQIAIDNEVQGAVVVQFIVDKEGNVSDVQAVSGPEELRAEAVRVIRKSGKWTPAIQNGHRVKSYKKQPIGFQLASE</sequence>
<keyword evidence="9 10" id="KW-0472">Membrane</keyword>
<protein>
    <submittedName>
        <fullName evidence="12">Energy transducer TonB</fullName>
    </submittedName>
</protein>
<comment type="similarity">
    <text evidence="2">Belongs to the TonB family.</text>
</comment>
<evidence type="ECO:0000256" key="2">
    <source>
        <dbReference type="ARBA" id="ARBA00006555"/>
    </source>
</evidence>
<evidence type="ECO:0000256" key="5">
    <source>
        <dbReference type="ARBA" id="ARBA00022519"/>
    </source>
</evidence>
<keyword evidence="7" id="KW-0653">Protein transport</keyword>
<dbReference type="InterPro" id="IPR037682">
    <property type="entry name" value="TonB_C"/>
</dbReference>
<dbReference type="GO" id="GO:0015031">
    <property type="term" value="P:protein transport"/>
    <property type="evidence" value="ECO:0007669"/>
    <property type="project" value="UniProtKB-KW"/>
</dbReference>
<evidence type="ECO:0000313" key="13">
    <source>
        <dbReference type="Proteomes" id="UP000192610"/>
    </source>
</evidence>
<dbReference type="PANTHER" id="PTHR33446:SF2">
    <property type="entry name" value="PROTEIN TONB"/>
    <property type="match status" value="1"/>
</dbReference>
<evidence type="ECO:0000256" key="4">
    <source>
        <dbReference type="ARBA" id="ARBA00022475"/>
    </source>
</evidence>
<accession>A0A1V9EYE0</accession>
<organism evidence="12 13">
    <name type="scientific">Niastella yeongjuensis</name>
    <dbReference type="NCBI Taxonomy" id="354355"/>
    <lineage>
        <taxon>Bacteria</taxon>
        <taxon>Pseudomonadati</taxon>
        <taxon>Bacteroidota</taxon>
        <taxon>Chitinophagia</taxon>
        <taxon>Chitinophagales</taxon>
        <taxon>Chitinophagaceae</taxon>
        <taxon>Niastella</taxon>
    </lineage>
</organism>
<keyword evidence="6 10" id="KW-0812">Transmembrane</keyword>